<evidence type="ECO:0000256" key="1">
    <source>
        <dbReference type="SAM" id="MobiDB-lite"/>
    </source>
</evidence>
<accession>A0A1D1ZG18</accession>
<dbReference type="EMBL" id="GDJX01002012">
    <property type="protein sequence ID" value="JAT65924.1"/>
    <property type="molecule type" value="Transcribed_RNA"/>
</dbReference>
<proteinExistence type="predicted"/>
<evidence type="ECO:0000313" key="3">
    <source>
        <dbReference type="EMBL" id="JAT65924.1"/>
    </source>
</evidence>
<dbReference type="InterPro" id="IPR036063">
    <property type="entry name" value="Smr_dom_sf"/>
</dbReference>
<dbReference type="PROSITE" id="PS50828">
    <property type="entry name" value="SMR"/>
    <property type="match status" value="1"/>
</dbReference>
<dbReference type="Pfam" id="PF08590">
    <property type="entry name" value="DUF1771"/>
    <property type="match status" value="1"/>
</dbReference>
<dbReference type="SMART" id="SM00463">
    <property type="entry name" value="SMR"/>
    <property type="match status" value="1"/>
</dbReference>
<dbReference type="AlphaFoldDB" id="A0A1D1ZG18"/>
<dbReference type="PANTHER" id="PTHR47812">
    <property type="entry name" value="SMR (SMALL MUTS RELATED) DOMAIN-CONTAINING PROTEIN"/>
    <property type="match status" value="1"/>
</dbReference>
<gene>
    <name evidence="3" type="primary">YPL199C_2</name>
    <name evidence="3" type="ORF">g.105277</name>
</gene>
<evidence type="ECO:0000259" key="2">
    <source>
        <dbReference type="PROSITE" id="PS50828"/>
    </source>
</evidence>
<dbReference type="InterPro" id="IPR013899">
    <property type="entry name" value="DUF1771"/>
</dbReference>
<dbReference type="PANTHER" id="PTHR47812:SF2">
    <property type="entry name" value="SMR (SMALL MUTS RELATED) DOMAIN-CONTAINING PROTEIN"/>
    <property type="match status" value="1"/>
</dbReference>
<sequence>MTSMMGPFNSKIRRRGGKSPGWAAFDHKQRKKEYTEHGHDVDPFPPVSKVQGPKPPMNHQPPTRSFSSVVRPPMDFPSIVHCVKVGNLDDSHNRESNDVVSDQISMETNAMTSIKILKSLNVWADESLIEDILAAVNNNEEQASALLKAMVSNDFSKEDMELKEPSTVLKDHISNDYYIFPDQRIYMDNQSADDPWKKLASMNLLSAPVEPEWEVDDVYLSCRKDPIRMMRLASQHSRAASNAFQRGDHHSAHQLSLKARGEWISAEKLNAKAAEQILRIRNCNNDVWKLDLHGLHASEAVNALKEHLHRIETHVPAKHSVSADGMHKLEKEARCDPSLATDSGLDMEIPSSKPQAFIQQRHTVLHVITGNGNHSKGQAALPTAVRSFLIDNGYRFDDVRTGVIAVRPKFRHSSPMKDVLKTHQCC</sequence>
<feature type="region of interest" description="Disordered" evidence="1">
    <location>
        <begin position="1"/>
        <end position="70"/>
    </location>
</feature>
<dbReference type="Gene3D" id="3.30.1370.110">
    <property type="match status" value="1"/>
</dbReference>
<dbReference type="SMART" id="SM01162">
    <property type="entry name" value="DUF1771"/>
    <property type="match status" value="1"/>
</dbReference>
<reference evidence="3" key="1">
    <citation type="submission" date="2015-07" db="EMBL/GenBank/DDBJ databases">
        <title>Transcriptome Assembly of Anthurium amnicola.</title>
        <authorList>
            <person name="Suzuki J."/>
        </authorList>
    </citation>
    <scope>NUCLEOTIDE SEQUENCE</scope>
</reference>
<feature type="domain" description="Smr" evidence="2">
    <location>
        <begin position="290"/>
        <end position="409"/>
    </location>
</feature>
<dbReference type="InterPro" id="IPR002625">
    <property type="entry name" value="Smr_dom"/>
</dbReference>
<name>A0A1D1ZG18_9ARAE</name>
<feature type="compositionally biased region" description="Basic and acidic residues" evidence="1">
    <location>
        <begin position="32"/>
        <end position="42"/>
    </location>
</feature>
<dbReference type="SUPFAM" id="SSF160443">
    <property type="entry name" value="SMR domain-like"/>
    <property type="match status" value="1"/>
</dbReference>
<organism evidence="3">
    <name type="scientific">Anthurium amnicola</name>
    <dbReference type="NCBI Taxonomy" id="1678845"/>
    <lineage>
        <taxon>Eukaryota</taxon>
        <taxon>Viridiplantae</taxon>
        <taxon>Streptophyta</taxon>
        <taxon>Embryophyta</taxon>
        <taxon>Tracheophyta</taxon>
        <taxon>Spermatophyta</taxon>
        <taxon>Magnoliopsida</taxon>
        <taxon>Liliopsida</taxon>
        <taxon>Araceae</taxon>
        <taxon>Pothoideae</taxon>
        <taxon>Potheae</taxon>
        <taxon>Anthurium</taxon>
    </lineage>
</organism>
<protein>
    <submittedName>
        <fullName evidence="3">Smr domain-containing protein YPL199C</fullName>
    </submittedName>
</protein>